<feature type="compositionally biased region" description="Low complexity" evidence="2">
    <location>
        <begin position="1685"/>
        <end position="1700"/>
    </location>
</feature>
<feature type="coiled-coil region" evidence="1">
    <location>
        <begin position="884"/>
        <end position="911"/>
    </location>
</feature>
<feature type="region of interest" description="Disordered" evidence="2">
    <location>
        <begin position="1633"/>
        <end position="1722"/>
    </location>
</feature>
<accession>A0A0Q9YSE4</accession>
<gene>
    <name evidence="4" type="ORF">HT99x_002205</name>
    <name evidence="3" type="ORF">HT99x_02358</name>
</gene>
<keyword evidence="1" id="KW-0175">Coiled coil</keyword>
<dbReference type="EMBL" id="LKAJ01000010">
    <property type="protein sequence ID" value="KRG20626.1"/>
    <property type="molecule type" value="Genomic_DNA"/>
</dbReference>
<proteinExistence type="predicted"/>
<protein>
    <submittedName>
        <fullName evidence="3">Uncharacterized protein</fullName>
    </submittedName>
</protein>
<reference evidence="4" key="2">
    <citation type="journal article" date="2016" name="Genome Announc.">
        <title>Draft Genome Sequences of Two Novel Amoeba-Resistant Intranuclear Bacteria, 'Candidatus Berkiella cookevillensis' and 'Candidatus Berkiella aquae'.</title>
        <authorList>
            <person name="Mehari Y.T."/>
            <person name="Arivett B.A."/>
            <person name="Farone A.L."/>
            <person name="Gunderson J.H."/>
            <person name="Farone M.B."/>
        </authorList>
    </citation>
    <scope>NUCLEOTIDE SEQUENCE</scope>
    <source>
        <strain evidence="4">HT99</strain>
    </source>
</reference>
<reference evidence="4" key="3">
    <citation type="submission" date="2021-06" db="EMBL/GenBank/DDBJ databases">
        <title>Genomic Description and Analysis of Intracellular Bacteria, Candidatus Berkiella cookevillensis and Candidatus Berkiella aquae.</title>
        <authorList>
            <person name="Kidane D.T."/>
            <person name="Mehari Y.T."/>
            <person name="Rice F.C."/>
            <person name="Arivett B.A."/>
            <person name="Farone A.L."/>
            <person name="Berk S.G."/>
            <person name="Farone M.B."/>
        </authorList>
    </citation>
    <scope>NUCLEOTIDE SEQUENCE</scope>
    <source>
        <strain evidence="4">HT99</strain>
    </source>
</reference>
<feature type="coiled-coil region" evidence="1">
    <location>
        <begin position="821"/>
        <end position="848"/>
    </location>
</feature>
<dbReference type="RefSeq" id="WP_075066972.1">
    <property type="nucleotide sequence ID" value="NZ_LKAJ02000001.1"/>
</dbReference>
<evidence type="ECO:0000256" key="2">
    <source>
        <dbReference type="SAM" id="MobiDB-lite"/>
    </source>
</evidence>
<evidence type="ECO:0000313" key="3">
    <source>
        <dbReference type="EMBL" id="KRG20626.1"/>
    </source>
</evidence>
<dbReference type="OrthoDB" id="10020467at2"/>
<evidence type="ECO:0000313" key="4">
    <source>
        <dbReference type="EMBL" id="MCS5710235.1"/>
    </source>
</evidence>
<evidence type="ECO:0000313" key="5">
    <source>
        <dbReference type="Proteomes" id="UP000051497"/>
    </source>
</evidence>
<dbReference type="Proteomes" id="UP000051497">
    <property type="component" value="Unassembled WGS sequence"/>
</dbReference>
<evidence type="ECO:0000256" key="1">
    <source>
        <dbReference type="SAM" id="Coils"/>
    </source>
</evidence>
<reference evidence="3" key="1">
    <citation type="submission" date="2015-09" db="EMBL/GenBank/DDBJ databases">
        <title>Draft Genome Sequences of Two Novel Amoeba-resistant Intranuclear Bacteria, Candidatus Berkiella cookevillensis and Candidatus Berkiella aquae.</title>
        <authorList>
            <person name="Mehari Y.T."/>
            <person name="Arivett B.A."/>
            <person name="Farone A.L."/>
            <person name="Gunderson J.H."/>
            <person name="Farone M.B."/>
        </authorList>
    </citation>
    <scope>NUCLEOTIDE SEQUENCE [LARGE SCALE GENOMIC DNA]</scope>
    <source>
        <strain evidence="3">HT99</strain>
    </source>
</reference>
<name>A0A0Q9YSE4_9GAMM</name>
<feature type="compositionally biased region" description="Low complexity" evidence="2">
    <location>
        <begin position="1642"/>
        <end position="1677"/>
    </location>
</feature>
<sequence>MVTARREPGENAYVREAEEVEGGINDIVFHALDDTLLKHAKADLNNLRTVLKNILAPADFAKLAQRDRFSNLEDLKSFNTLLKENLQSLPLNAKFLQAANVVISNIENDISKIENIKKGAQIFSKSGNYEALAAEIEKIKPNRLTKIKNLLVPGAKKKSKKAIESKKKATFDAWQKKMTEEAVKYGVEMLAINDNQEPIRILNRLDKTQAYSQLQTEPKLAKQHNIVGEIGAAAKQLTTTVAQNAIADFFENESQLDERTTDNQRLNQHVKNAFDYAAKLASFDIILEFVANAHQIYQFSSEHREKGIDLEKKGFKRLQEPGFKEFMIKTLDNLGFDIRDPNLLTNLHTLSPEELSQKREAFANTNTPEAAAKFTRAKDLFLKECETAKSLSSSREYYMLMSLSEQALLDVESTQRKANVTKLLPDIDNMMGYNQKVGYGVGAQAKYTAREMLKNHLGDITEYMLESANNKRAEARDIATGDIDNIRNAFLNNEVRPAKKSIREANKEWQSAIQKATAHDINRDVQKLATTSEDSVDRIMLEQFQKAWQKEAIELLALVQKSNPNFYLKIDTVLRKEIDDLKYQNAPVEVIQLAEARLREFTRCLATPHSVSEIKKCSLEQLKILCTSFNTGLNQLSTKESLAAQSIDEQQKTIAMRRAFSSLGTSLTLPETAFAAYDELVRNDRARLNHEDPGFMMQWISEKGGRFIANYLQKNFEEPRVTLAYLLEQKMGSQYKLAATVTEAPITASFSHSPQTPVAVEAKQTWFQWGASLVGLELDDLKLQQKQAINYAEKLNQLSAASGAASKTLAVKNYEQVFAILEQSDAIIARLKVNAAKAKKNYQAAQQLFDEELPAKQTAMRSRLESIEQDLTKAAAGLKQPATVSNADLMLKQLQQAKAKLETELKATENAFQPHKKAYSAQGRFDFSKTPEYAGLASQIEHFEKVINENTAVSAELTQAHDALKHREAEITQAMQKLIENPTSTDARLVSLYLNITEPNMASNFTAMKKEMDKLLESIDQDVAKAKEKVEQNPRGYFFWTTSQAAKDAETELQQVQQIQAKMQMIHEEFVHSKGQEPLVNIEIAKELQKMAPTLIFDETKARAECQQDYSKKCAVLARRVENMTKTVHDKEPYFDRPSLLESHAKSESRKHKNAIKYQNELKYNIETVNRMSNLANTVNEIEKDRQNGQEQIAKEQGFTYNFVYYMLEKYFKSGASLKKTAFNAIVGAYAGTLLDQTASRADALNVVLVHHLGPERAAQIQGYLQTVQAAYNFLQAPPLRADASWKDVAMHGLYAGAAAGVTAAIPAALWALPSGPAGMLAAGTVAAIPVAAQAGALAVGASLLSPVIAGITQEAVDYALKRTLGPKATTDFYNTVSTMQSVAGAVFSKADKITMDSVKDWYNNAPDKENINQVLISEGQKAFRGQTFDAFVTIISQLHELSNQEYLAELGLERLRSNDFAIIKEYMMDSLGLQASDLVQPLNQEQLSRLREAFIVTPTPGNRDPFATLMNTVSKEYNDVVSLIQQGKLKDSSNYVSIITLMNDLVSKVDMVQKATKAAELFLPDVNTLLATKAKEGEKTLVQYLTENAALDVASMSSQTGIAYMVQDSVTQATRMATNIVTAAKAKSVELEALAPPRSPTVSRGRQMSSSSSSTASSEQRASSSSTSSSPSRRQAMTFVFGGTSPSTTSTASAAIPSAEIVTPSAETPPVERSSPERRRR</sequence>
<dbReference type="EMBL" id="LKAJ02000001">
    <property type="protein sequence ID" value="MCS5710235.1"/>
    <property type="molecule type" value="Genomic_DNA"/>
</dbReference>
<organism evidence="3">
    <name type="scientific">Candidatus Berkiella aquae</name>
    <dbReference type="NCBI Taxonomy" id="295108"/>
    <lineage>
        <taxon>Bacteria</taxon>
        <taxon>Pseudomonadati</taxon>
        <taxon>Pseudomonadota</taxon>
        <taxon>Gammaproteobacteria</taxon>
        <taxon>Candidatus Berkiellales</taxon>
        <taxon>Candidatus Berkiellaceae</taxon>
        <taxon>Candidatus Berkiella</taxon>
    </lineage>
</organism>
<comment type="caution">
    <text evidence="3">The sequence shown here is derived from an EMBL/GenBank/DDBJ whole genome shotgun (WGS) entry which is preliminary data.</text>
</comment>
<keyword evidence="5" id="KW-1185">Reference proteome</keyword>